<name>A0A3D9LDF7_9MICC</name>
<keyword evidence="4" id="KW-1185">Reference proteome</keyword>
<dbReference type="InterPro" id="IPR022789">
    <property type="entry name" value="ParD"/>
</dbReference>
<dbReference type="EMBL" id="QREH01000001">
    <property type="protein sequence ID" value="REE04459.1"/>
    <property type="molecule type" value="Genomic_DNA"/>
</dbReference>
<keyword evidence="2" id="KW-1277">Toxin-antitoxin system</keyword>
<dbReference type="Pfam" id="PF03693">
    <property type="entry name" value="ParD_antitoxin"/>
    <property type="match status" value="1"/>
</dbReference>
<dbReference type="NCBIfam" id="TIGR02606">
    <property type="entry name" value="antidote_CC2985"/>
    <property type="match status" value="1"/>
</dbReference>
<dbReference type="CDD" id="cd22231">
    <property type="entry name" value="RHH_NikR_HicB-like"/>
    <property type="match status" value="1"/>
</dbReference>
<gene>
    <name evidence="3" type="ORF">C8E99_2294</name>
</gene>
<dbReference type="InterPro" id="IPR010985">
    <property type="entry name" value="Ribbon_hlx_hlx"/>
</dbReference>
<comment type="caution">
    <text evidence="3">The sequence shown here is derived from an EMBL/GenBank/DDBJ whole genome shotgun (WGS) entry which is preliminary data.</text>
</comment>
<sequence>MRTTKQMSVTLPVEMAAMVRAKVSSGEYASESEVIREGLRALSAHDRAVNEWLKAEVASAYDQLDEDPSRLQSIEDVRARLRPHSKG</sequence>
<comment type="similarity">
    <text evidence="1">Belongs to the ParD antitoxin family.</text>
</comment>
<evidence type="ECO:0000313" key="4">
    <source>
        <dbReference type="Proteomes" id="UP000256727"/>
    </source>
</evidence>
<dbReference type="InterPro" id="IPR038296">
    <property type="entry name" value="ParD_sf"/>
</dbReference>
<dbReference type="PANTHER" id="PTHR36582:SF2">
    <property type="entry name" value="ANTITOXIN PARD"/>
    <property type="match status" value="1"/>
</dbReference>
<evidence type="ECO:0000256" key="2">
    <source>
        <dbReference type="ARBA" id="ARBA00022649"/>
    </source>
</evidence>
<reference evidence="3 4" key="1">
    <citation type="submission" date="2018-07" db="EMBL/GenBank/DDBJ databases">
        <title>Sequencing the genomes of 1000 actinobacteria strains.</title>
        <authorList>
            <person name="Klenk H.-P."/>
        </authorList>
    </citation>
    <scope>NUCLEOTIDE SEQUENCE [LARGE SCALE GENOMIC DNA]</scope>
    <source>
        <strain evidence="3 4">DSM 14442</strain>
    </source>
</reference>
<proteinExistence type="inferred from homology"/>
<protein>
    <submittedName>
        <fullName evidence="3">Antitoxin ParD1/3/4</fullName>
    </submittedName>
</protein>
<accession>A0A3D9LDF7</accession>
<evidence type="ECO:0000256" key="1">
    <source>
        <dbReference type="ARBA" id="ARBA00008580"/>
    </source>
</evidence>
<dbReference type="RefSeq" id="WP_115932387.1">
    <property type="nucleotide sequence ID" value="NZ_QREH01000001.1"/>
</dbReference>
<dbReference type="SUPFAM" id="SSF47598">
    <property type="entry name" value="Ribbon-helix-helix"/>
    <property type="match status" value="1"/>
</dbReference>
<dbReference type="AlphaFoldDB" id="A0A3D9LDF7"/>
<organism evidence="3 4">
    <name type="scientific">Citricoccus muralis</name>
    <dbReference type="NCBI Taxonomy" id="169134"/>
    <lineage>
        <taxon>Bacteria</taxon>
        <taxon>Bacillati</taxon>
        <taxon>Actinomycetota</taxon>
        <taxon>Actinomycetes</taxon>
        <taxon>Micrococcales</taxon>
        <taxon>Micrococcaceae</taxon>
        <taxon>Citricoccus</taxon>
    </lineage>
</organism>
<dbReference type="Proteomes" id="UP000256727">
    <property type="component" value="Unassembled WGS sequence"/>
</dbReference>
<dbReference type="PANTHER" id="PTHR36582">
    <property type="entry name" value="ANTITOXIN PARD"/>
    <property type="match status" value="1"/>
</dbReference>
<dbReference type="GO" id="GO:0006355">
    <property type="term" value="P:regulation of DNA-templated transcription"/>
    <property type="evidence" value="ECO:0007669"/>
    <property type="project" value="InterPro"/>
</dbReference>
<dbReference type="Gene3D" id="6.10.10.120">
    <property type="entry name" value="Antitoxin ParD1-like"/>
    <property type="match status" value="1"/>
</dbReference>
<dbReference type="OrthoDB" id="514770at2"/>
<evidence type="ECO:0000313" key="3">
    <source>
        <dbReference type="EMBL" id="REE04459.1"/>
    </source>
</evidence>